<accession>A0A1H7KQH9</accession>
<dbReference type="AlphaFoldDB" id="A0A1H7KQH9"/>
<dbReference type="InterPro" id="IPR029058">
    <property type="entry name" value="AB_hydrolase_fold"/>
</dbReference>
<protein>
    <submittedName>
        <fullName evidence="1">Homoserine O-acetyltransferase</fullName>
    </submittedName>
</protein>
<dbReference type="STRING" id="190974.SAMN05216439_1636"/>
<dbReference type="GO" id="GO:0016747">
    <property type="term" value="F:acyltransferase activity, transferring groups other than amino-acyl groups"/>
    <property type="evidence" value="ECO:0007669"/>
    <property type="project" value="InterPro"/>
</dbReference>
<dbReference type="Gene3D" id="3.40.50.1820">
    <property type="entry name" value="alpha/beta hydrolase"/>
    <property type="match status" value="1"/>
</dbReference>
<organism evidence="1 2">
    <name type="scientific">Methanobrevibacter gottschalkii</name>
    <dbReference type="NCBI Taxonomy" id="190974"/>
    <lineage>
        <taxon>Archaea</taxon>
        <taxon>Methanobacteriati</taxon>
        <taxon>Methanobacteriota</taxon>
        <taxon>Methanomada group</taxon>
        <taxon>Methanobacteria</taxon>
        <taxon>Methanobacteriales</taxon>
        <taxon>Methanobacteriaceae</taxon>
        <taxon>Methanobrevibacter</taxon>
    </lineage>
</organism>
<evidence type="ECO:0000313" key="2">
    <source>
        <dbReference type="Proteomes" id="UP000199506"/>
    </source>
</evidence>
<name>A0A1H7KQH9_9EURY</name>
<dbReference type="SUPFAM" id="SSF53474">
    <property type="entry name" value="alpha/beta-Hydrolases"/>
    <property type="match status" value="1"/>
</dbReference>
<dbReference type="Proteomes" id="UP000199506">
    <property type="component" value="Unassembled WGS sequence"/>
</dbReference>
<keyword evidence="1" id="KW-0808">Transferase</keyword>
<evidence type="ECO:0000313" key="1">
    <source>
        <dbReference type="EMBL" id="SEK88766.1"/>
    </source>
</evidence>
<dbReference type="PANTHER" id="PTHR32268">
    <property type="entry name" value="HOMOSERINE O-ACETYLTRANSFERASE"/>
    <property type="match status" value="1"/>
</dbReference>
<gene>
    <name evidence="1" type="ORF">SAMN05216439_1636</name>
</gene>
<proteinExistence type="predicted"/>
<dbReference type="InterPro" id="IPR008220">
    <property type="entry name" value="HAT_MetX-like"/>
</dbReference>
<sequence>MWGVSIFRELNIEFSNFIMSSFEFESGRILKDVNVEYSTMGFPKYDEDGNITNAIVFCPTLKGERSVLANLHNALTMDNISNDDEFAFIRDKKYFFIRIVSLGSPESCSPSTTDLKHNFPNYTFRDCVNFKKQFLKEKFNLDSVLAIVGEGVGGCEVFTWACEYPDYMEFILSMNNLAKLSGTSYIFFKSMESVLESNDKIYSDVYDPSLSKLVVAVNKMLFLNYLSRNMLSNLSRDELDALLDNFVEDGLFRDVHDLKYLCDCLLEYDVNDKLSNIKAKTILIAIEGQFLVNVEKEVLPLENAIDDVEVMVIQLDEGEFDNGESYSSVFKIFSFLNEYGVE</sequence>
<dbReference type="EMBL" id="FOAK01000006">
    <property type="protein sequence ID" value="SEK88766.1"/>
    <property type="molecule type" value="Genomic_DNA"/>
</dbReference>
<reference evidence="1 2" key="1">
    <citation type="submission" date="2016-10" db="EMBL/GenBank/DDBJ databases">
        <authorList>
            <person name="de Groot N.N."/>
        </authorList>
    </citation>
    <scope>NUCLEOTIDE SEQUENCE [LARGE SCALE GENOMIC DNA]</scope>
    <source>
        <strain evidence="1 2">DSM 11978</strain>
    </source>
</reference>